<comment type="caution">
    <text evidence="1">The sequence shown here is derived from an EMBL/GenBank/DDBJ whole genome shotgun (WGS) entry which is preliminary data.</text>
</comment>
<organism evidence="1 2">
    <name type="scientific">Cichorium intybus</name>
    <name type="common">Chicory</name>
    <dbReference type="NCBI Taxonomy" id="13427"/>
    <lineage>
        <taxon>Eukaryota</taxon>
        <taxon>Viridiplantae</taxon>
        <taxon>Streptophyta</taxon>
        <taxon>Embryophyta</taxon>
        <taxon>Tracheophyta</taxon>
        <taxon>Spermatophyta</taxon>
        <taxon>Magnoliopsida</taxon>
        <taxon>eudicotyledons</taxon>
        <taxon>Gunneridae</taxon>
        <taxon>Pentapetalae</taxon>
        <taxon>asterids</taxon>
        <taxon>campanulids</taxon>
        <taxon>Asterales</taxon>
        <taxon>Asteraceae</taxon>
        <taxon>Cichorioideae</taxon>
        <taxon>Cichorieae</taxon>
        <taxon>Cichoriinae</taxon>
        <taxon>Cichorium</taxon>
    </lineage>
</organism>
<reference evidence="1 2" key="2">
    <citation type="journal article" date="2022" name="Mol. Ecol. Resour.">
        <title>The genomes of chicory, endive, great burdock and yacon provide insights into Asteraceae paleo-polyploidization history and plant inulin production.</title>
        <authorList>
            <person name="Fan W."/>
            <person name="Wang S."/>
            <person name="Wang H."/>
            <person name="Wang A."/>
            <person name="Jiang F."/>
            <person name="Liu H."/>
            <person name="Zhao H."/>
            <person name="Xu D."/>
            <person name="Zhang Y."/>
        </authorList>
    </citation>
    <scope>NUCLEOTIDE SEQUENCE [LARGE SCALE GENOMIC DNA]</scope>
    <source>
        <strain evidence="2">cv. Punajuju</strain>
        <tissue evidence="1">Leaves</tissue>
    </source>
</reference>
<name>A0ACB9H9W5_CICIN</name>
<accession>A0ACB9H9W5</accession>
<reference evidence="2" key="1">
    <citation type="journal article" date="2022" name="Mol. Ecol. Resour.">
        <title>The genomes of chicory, endive, great burdock and yacon provide insights into Asteraceae palaeo-polyploidization history and plant inulin production.</title>
        <authorList>
            <person name="Fan W."/>
            <person name="Wang S."/>
            <person name="Wang H."/>
            <person name="Wang A."/>
            <person name="Jiang F."/>
            <person name="Liu H."/>
            <person name="Zhao H."/>
            <person name="Xu D."/>
            <person name="Zhang Y."/>
        </authorList>
    </citation>
    <scope>NUCLEOTIDE SEQUENCE [LARGE SCALE GENOMIC DNA]</scope>
    <source>
        <strain evidence="2">cv. Punajuju</strain>
    </source>
</reference>
<proteinExistence type="predicted"/>
<sequence length="696" mass="80556">MHLSRRSVNSQNRAKREKSAIPFDPFRPRDRDHHSPRDLRLDATWTRPDMARRREQRQQPVERDDIASHQWLRFPNTIPAVRKNTYEANLERFKRRDVEPALVLDWNFANTIGLTTALDQYLVKTDGAYTSYAWRNLFQIREHSYKELMLEFFSTVTFDPTEEDMFVRTGLSFRLGGEPRQCSIVELGWRLGLYPHSDARTPEFRAYLAHCIIIPPEELVNEEFWGGIANTLYLPETAIESAIRSPIHRVLHRLVATSVNQRRGCEKVPAADLFYLWCLLTPGRHCNLPYSLAFFLARKATGARASSPLCGGHLITRLAHSYGITTLPAMRSMTPREPRAIGRQYLESMKVIRPAGPPGVFVLAEPDQDEQAPEAAQAPPPPPRRRQRQRQRSPVPPQDPEPEINLGTIYQQMQSWRLESQTQYRQMQDWHLTHQEWHLAHQVQHQWMADSMTDFFHQQGFQPQYPYPSTVPPVPDWYTGSHPTGDEAGPSGTHYDDEDDEMTFVCAVDYITESDLTCWQSVQRPMYQMIDQFSGTAGVRKTRGICVLTFMAYFQEQDPRTVTKQSNPRKRRSNLRPKIPKIHKKYSNRDLKILCRDVKKNKTENQKDTALAPRRLPWSRREELGRDHLLHERETTNSMIARLPTTALARPVADQKQRPTHPRVATGPLVATRALCSVSINRDLLCTDLDTNSLYL</sequence>
<evidence type="ECO:0000313" key="1">
    <source>
        <dbReference type="EMBL" id="KAI3792026.1"/>
    </source>
</evidence>
<keyword evidence="2" id="KW-1185">Reference proteome</keyword>
<dbReference type="Proteomes" id="UP001055811">
    <property type="component" value="Linkage Group LG01"/>
</dbReference>
<gene>
    <name evidence="1" type="ORF">L2E82_05895</name>
</gene>
<dbReference type="EMBL" id="CM042009">
    <property type="protein sequence ID" value="KAI3792026.1"/>
    <property type="molecule type" value="Genomic_DNA"/>
</dbReference>
<evidence type="ECO:0000313" key="2">
    <source>
        <dbReference type="Proteomes" id="UP001055811"/>
    </source>
</evidence>
<protein>
    <submittedName>
        <fullName evidence="1">Uncharacterized protein</fullName>
    </submittedName>
</protein>